<name>A0ABR0R3T1_GOSAR</name>
<accession>A0ABR0R3T1</accession>
<reference evidence="1 2" key="1">
    <citation type="submission" date="2023-03" db="EMBL/GenBank/DDBJ databases">
        <title>WGS of Gossypium arboreum.</title>
        <authorList>
            <person name="Yu D."/>
        </authorList>
    </citation>
    <scope>NUCLEOTIDE SEQUENCE [LARGE SCALE GENOMIC DNA]</scope>
    <source>
        <tissue evidence="1">Leaf</tissue>
    </source>
</reference>
<comment type="caution">
    <text evidence="1">The sequence shown here is derived from an EMBL/GenBank/DDBJ whole genome shotgun (WGS) entry which is preliminary data.</text>
</comment>
<protein>
    <submittedName>
        <fullName evidence="1">Uncharacterized protein</fullName>
    </submittedName>
</protein>
<organism evidence="1 2">
    <name type="scientific">Gossypium arboreum</name>
    <name type="common">Tree cotton</name>
    <name type="synonym">Gossypium nanking</name>
    <dbReference type="NCBI Taxonomy" id="29729"/>
    <lineage>
        <taxon>Eukaryota</taxon>
        <taxon>Viridiplantae</taxon>
        <taxon>Streptophyta</taxon>
        <taxon>Embryophyta</taxon>
        <taxon>Tracheophyta</taxon>
        <taxon>Spermatophyta</taxon>
        <taxon>Magnoliopsida</taxon>
        <taxon>eudicotyledons</taxon>
        <taxon>Gunneridae</taxon>
        <taxon>Pentapetalae</taxon>
        <taxon>rosids</taxon>
        <taxon>malvids</taxon>
        <taxon>Malvales</taxon>
        <taxon>Malvaceae</taxon>
        <taxon>Malvoideae</taxon>
        <taxon>Gossypium</taxon>
    </lineage>
</organism>
<proteinExistence type="predicted"/>
<gene>
    <name evidence="1" type="ORF">PVK06_002052</name>
</gene>
<evidence type="ECO:0000313" key="1">
    <source>
        <dbReference type="EMBL" id="KAK5845822.1"/>
    </source>
</evidence>
<dbReference type="Proteomes" id="UP001358586">
    <property type="component" value="Chromosome 1"/>
</dbReference>
<evidence type="ECO:0000313" key="2">
    <source>
        <dbReference type="Proteomes" id="UP001358586"/>
    </source>
</evidence>
<sequence length="90" mass="10083">MSLFEILQFHLAKEIAQAQQQHAEYWAYMRSMDLALKKSLQKNFTKPMPKFSIFAATLLPFTSATKEPTQVAAKAPTQLVVATPIQTAAK</sequence>
<dbReference type="EMBL" id="JARKNE010000001">
    <property type="protein sequence ID" value="KAK5845822.1"/>
    <property type="molecule type" value="Genomic_DNA"/>
</dbReference>
<keyword evidence="2" id="KW-1185">Reference proteome</keyword>